<dbReference type="InterPro" id="IPR020081">
    <property type="entry name" value="SsrA-bd_prot_CS"/>
</dbReference>
<dbReference type="GO" id="GO:0005829">
    <property type="term" value="C:cytosol"/>
    <property type="evidence" value="ECO:0007669"/>
    <property type="project" value="TreeGrafter"/>
</dbReference>
<dbReference type="Gene3D" id="2.40.280.10">
    <property type="match status" value="1"/>
</dbReference>
<evidence type="ECO:0000256" key="1">
    <source>
        <dbReference type="ARBA" id="ARBA00022490"/>
    </source>
</evidence>
<reference evidence="4 5" key="1">
    <citation type="submission" date="2020-02" db="EMBL/GenBank/DDBJ databases">
        <title>Draft genome sequence of Limisphaera ngatamarikiensis NGM72.4T, a thermophilic Verrucomicrobia grouped in subdivision 3.</title>
        <authorList>
            <person name="Carere C.R."/>
            <person name="Steen J."/>
            <person name="Hugenholtz P."/>
            <person name="Stott M.B."/>
        </authorList>
    </citation>
    <scope>NUCLEOTIDE SEQUENCE [LARGE SCALE GENOMIC DNA]</scope>
    <source>
        <strain evidence="4 5">NGM72.4</strain>
    </source>
</reference>
<dbReference type="PROSITE" id="PS01317">
    <property type="entry name" value="SSRP"/>
    <property type="match status" value="1"/>
</dbReference>
<dbReference type="PANTHER" id="PTHR30308">
    <property type="entry name" value="TMRNA-BINDING COMPONENT OF TRANS-TRANSLATION TAGGING COMPLEX"/>
    <property type="match status" value="1"/>
</dbReference>
<proteinExistence type="inferred from homology"/>
<evidence type="ECO:0000256" key="2">
    <source>
        <dbReference type="ARBA" id="ARBA00022884"/>
    </source>
</evidence>
<dbReference type="EMBL" id="JAAKYA010000053">
    <property type="protein sequence ID" value="NGO39381.1"/>
    <property type="molecule type" value="Genomic_DNA"/>
</dbReference>
<comment type="function">
    <text evidence="3">Required for rescue of stalled ribosomes mediated by trans-translation. Binds to transfer-messenger RNA (tmRNA), required for stable association of tmRNA with ribosomes. tmRNA and SmpB together mimic tRNA shape, replacing the anticodon stem-loop with SmpB. tmRNA is encoded by the ssrA gene; the 2 termini fold to resemble tRNA(Ala) and it encodes a 'tag peptide', a short internal open reading frame. During trans-translation Ala-aminoacylated tmRNA acts like a tRNA, entering the A-site of stalled ribosomes, displacing the stalled mRNA. The ribosome then switches to translate the ORF on the tmRNA; the nascent peptide is terminated with the 'tag peptide' encoded by the tmRNA and targeted for degradation. The ribosome is freed to recommence translation, which seems to be the essential function of trans-translation.</text>
</comment>
<dbReference type="HAMAP" id="MF_00023">
    <property type="entry name" value="SmpB"/>
    <property type="match status" value="1"/>
</dbReference>
<dbReference type="InterPro" id="IPR023620">
    <property type="entry name" value="SmpB"/>
</dbReference>
<comment type="similarity">
    <text evidence="3">Belongs to the SmpB family.</text>
</comment>
<dbReference type="AlphaFoldDB" id="A0A6M1RVE4"/>
<dbReference type="InterPro" id="IPR000037">
    <property type="entry name" value="SsrA-bd_prot"/>
</dbReference>
<dbReference type="PANTHER" id="PTHR30308:SF2">
    <property type="entry name" value="SSRA-BINDING PROTEIN"/>
    <property type="match status" value="1"/>
</dbReference>
<keyword evidence="1 3" id="KW-0963">Cytoplasm</keyword>
<protein>
    <recommendedName>
        <fullName evidence="3">SsrA-binding protein</fullName>
    </recommendedName>
    <alternativeName>
        <fullName evidence="3">Small protein B</fullName>
    </alternativeName>
</protein>
<accession>A0A6M1RVE4</accession>
<dbReference type="CDD" id="cd09294">
    <property type="entry name" value="SmpB"/>
    <property type="match status" value="1"/>
</dbReference>
<dbReference type="RefSeq" id="WP_165107369.1">
    <property type="nucleotide sequence ID" value="NZ_JAAKYA010000053.1"/>
</dbReference>
<dbReference type="SUPFAM" id="SSF74982">
    <property type="entry name" value="Small protein B (SmpB)"/>
    <property type="match status" value="1"/>
</dbReference>
<dbReference type="Proteomes" id="UP000477311">
    <property type="component" value="Unassembled WGS sequence"/>
</dbReference>
<dbReference type="NCBIfam" id="NF003843">
    <property type="entry name" value="PRK05422.1"/>
    <property type="match status" value="1"/>
</dbReference>
<dbReference type="Pfam" id="PF01668">
    <property type="entry name" value="SmpB"/>
    <property type="match status" value="1"/>
</dbReference>
<dbReference type="NCBIfam" id="TIGR00086">
    <property type="entry name" value="smpB"/>
    <property type="match status" value="1"/>
</dbReference>
<keyword evidence="2 3" id="KW-0694">RNA-binding</keyword>
<keyword evidence="5" id="KW-1185">Reference proteome</keyword>
<dbReference type="GO" id="GO:0070930">
    <property type="term" value="P:trans-translation-dependent protein tagging"/>
    <property type="evidence" value="ECO:0007669"/>
    <property type="project" value="TreeGrafter"/>
</dbReference>
<comment type="caution">
    <text evidence="4">The sequence shown here is derived from an EMBL/GenBank/DDBJ whole genome shotgun (WGS) entry which is preliminary data.</text>
</comment>
<name>A0A6M1RVE4_9BACT</name>
<sequence length="153" mass="17864">MEPIVTNPKARHDYHILETVEAGIVLRGTEVKSLREKRASLREAWAEVRNGEVWLRNARIEEYKPGGWTNHPPQGDRKLLLHRHQIHRLQSLTAAKGTTLVPLSMYWKNGRVKVELAVARGKSQVDRREEIKRREADLELRRAMARRDRRPPT</sequence>
<organism evidence="4 5">
    <name type="scientific">Limisphaera ngatamarikiensis</name>
    <dbReference type="NCBI Taxonomy" id="1324935"/>
    <lineage>
        <taxon>Bacteria</taxon>
        <taxon>Pseudomonadati</taxon>
        <taxon>Verrucomicrobiota</taxon>
        <taxon>Verrucomicrobiia</taxon>
        <taxon>Limisphaerales</taxon>
        <taxon>Limisphaeraceae</taxon>
        <taxon>Limisphaera</taxon>
    </lineage>
</organism>
<comment type="subcellular location">
    <subcellularLocation>
        <location evidence="3">Cytoplasm</location>
    </subcellularLocation>
    <text evidence="3">The tmRNA-SmpB complex associates with stalled 70S ribosomes.</text>
</comment>
<evidence type="ECO:0000256" key="3">
    <source>
        <dbReference type="HAMAP-Rule" id="MF_00023"/>
    </source>
</evidence>
<evidence type="ECO:0000313" key="4">
    <source>
        <dbReference type="EMBL" id="NGO39381.1"/>
    </source>
</evidence>
<dbReference type="GO" id="GO:0070929">
    <property type="term" value="P:trans-translation"/>
    <property type="evidence" value="ECO:0007669"/>
    <property type="project" value="UniProtKB-UniRule"/>
</dbReference>
<dbReference type="GO" id="GO:0003723">
    <property type="term" value="F:RNA binding"/>
    <property type="evidence" value="ECO:0007669"/>
    <property type="project" value="UniProtKB-UniRule"/>
</dbReference>
<evidence type="ECO:0000313" key="5">
    <source>
        <dbReference type="Proteomes" id="UP000477311"/>
    </source>
</evidence>
<gene>
    <name evidence="3 4" type="primary">smpB</name>
    <name evidence="4" type="ORF">G4L39_08215</name>
</gene>